<dbReference type="SUPFAM" id="SSF46955">
    <property type="entry name" value="Putative DNA-binding domain"/>
    <property type="match status" value="1"/>
</dbReference>
<dbReference type="InterPro" id="IPR009061">
    <property type="entry name" value="DNA-bd_dom_put_sf"/>
</dbReference>
<dbReference type="AlphaFoldDB" id="A0A2Z5FXC9"/>
<organism evidence="4 5">
    <name type="scientific">Acidisarcina polymorpha</name>
    <dbReference type="NCBI Taxonomy" id="2211140"/>
    <lineage>
        <taxon>Bacteria</taxon>
        <taxon>Pseudomonadati</taxon>
        <taxon>Acidobacteriota</taxon>
        <taxon>Terriglobia</taxon>
        <taxon>Terriglobales</taxon>
        <taxon>Acidobacteriaceae</taxon>
        <taxon>Acidisarcina</taxon>
    </lineage>
</organism>
<dbReference type="GO" id="GO:0003677">
    <property type="term" value="F:DNA binding"/>
    <property type="evidence" value="ECO:0007669"/>
    <property type="project" value="UniProtKB-KW"/>
</dbReference>
<evidence type="ECO:0000259" key="3">
    <source>
        <dbReference type="PROSITE" id="PS50937"/>
    </source>
</evidence>
<gene>
    <name evidence="4" type="ORF">ACPOL_2225</name>
</gene>
<dbReference type="SMART" id="SM00422">
    <property type="entry name" value="HTH_MERR"/>
    <property type="match status" value="1"/>
</dbReference>
<dbReference type="Gene3D" id="1.10.1660.10">
    <property type="match status" value="1"/>
</dbReference>
<reference evidence="4 5" key="1">
    <citation type="journal article" date="2018" name="Front. Microbiol.">
        <title>Hydrolytic Capabilities as a Key to Environmental Success: Chitinolytic and Cellulolytic Acidobacteria From Acidic Sub-arctic Soils and Boreal Peatlands.</title>
        <authorList>
            <person name="Belova S.E."/>
            <person name="Ravin N.V."/>
            <person name="Pankratov T.A."/>
            <person name="Rakitin A.L."/>
            <person name="Ivanova A.A."/>
            <person name="Beletsky A.V."/>
            <person name="Mardanov A.V."/>
            <person name="Sinninghe Damste J.S."/>
            <person name="Dedysh S.N."/>
        </authorList>
    </citation>
    <scope>NUCLEOTIDE SEQUENCE [LARGE SCALE GENOMIC DNA]</scope>
    <source>
        <strain evidence="4 5">SBC82</strain>
    </source>
</reference>
<name>A0A2Z5FXC9_9BACT</name>
<dbReference type="CDD" id="cd04765">
    <property type="entry name" value="HTH_MlrA-like_sg2"/>
    <property type="match status" value="1"/>
</dbReference>
<evidence type="ECO:0000313" key="4">
    <source>
        <dbReference type="EMBL" id="AXC11549.1"/>
    </source>
</evidence>
<dbReference type="InterPro" id="IPR047057">
    <property type="entry name" value="MerR_fam"/>
</dbReference>
<sequence>MMPIPTSQQRRTAPSEIPDKLYFRIGEVARICEVPAYVLRFWETEFQQLKPNKGGTGQRLYRRRDVEMCLRIKRLLYDQGYTIPGARQVFQTEAREFRKKNSAPELPLAVASSNHADAALSKVKKELRELAGILASPIGSPRTRPGRSTRPAEKPTGLFEL</sequence>
<evidence type="ECO:0000313" key="5">
    <source>
        <dbReference type="Proteomes" id="UP000253606"/>
    </source>
</evidence>
<dbReference type="InterPro" id="IPR000551">
    <property type="entry name" value="MerR-type_HTH_dom"/>
</dbReference>
<dbReference type="KEGG" id="abas:ACPOL_2225"/>
<feature type="compositionally biased region" description="Low complexity" evidence="2">
    <location>
        <begin position="139"/>
        <end position="149"/>
    </location>
</feature>
<proteinExistence type="predicted"/>
<feature type="region of interest" description="Disordered" evidence="2">
    <location>
        <begin position="134"/>
        <end position="161"/>
    </location>
</feature>
<dbReference type="Pfam" id="PF13411">
    <property type="entry name" value="MerR_1"/>
    <property type="match status" value="1"/>
</dbReference>
<dbReference type="PANTHER" id="PTHR30204">
    <property type="entry name" value="REDOX-CYCLING DRUG-SENSING TRANSCRIPTIONAL ACTIVATOR SOXR"/>
    <property type="match status" value="1"/>
</dbReference>
<keyword evidence="5" id="KW-1185">Reference proteome</keyword>
<keyword evidence="1" id="KW-0238">DNA-binding</keyword>
<dbReference type="PANTHER" id="PTHR30204:SF15">
    <property type="entry name" value="BLL5018 PROTEIN"/>
    <property type="match status" value="1"/>
</dbReference>
<dbReference type="EMBL" id="CP030840">
    <property type="protein sequence ID" value="AXC11549.1"/>
    <property type="molecule type" value="Genomic_DNA"/>
</dbReference>
<evidence type="ECO:0000256" key="1">
    <source>
        <dbReference type="ARBA" id="ARBA00023125"/>
    </source>
</evidence>
<dbReference type="GO" id="GO:0003700">
    <property type="term" value="F:DNA-binding transcription factor activity"/>
    <property type="evidence" value="ECO:0007669"/>
    <property type="project" value="InterPro"/>
</dbReference>
<feature type="domain" description="HTH merR-type" evidence="3">
    <location>
        <begin position="22"/>
        <end position="92"/>
    </location>
</feature>
<protein>
    <submittedName>
        <fullName evidence="4">Transcriptional regulator, MerR family</fullName>
    </submittedName>
</protein>
<accession>A0A2Z5FXC9</accession>
<evidence type="ECO:0000256" key="2">
    <source>
        <dbReference type="SAM" id="MobiDB-lite"/>
    </source>
</evidence>
<dbReference type="OrthoDB" id="9810140at2"/>
<dbReference type="Proteomes" id="UP000253606">
    <property type="component" value="Chromosome"/>
</dbReference>
<dbReference type="PROSITE" id="PS50937">
    <property type="entry name" value="HTH_MERR_2"/>
    <property type="match status" value="1"/>
</dbReference>